<dbReference type="PANTHER" id="PTHR31917:SF148">
    <property type="entry name" value="DUF724 DOMAIN-CONTAINING PROTEIN 2"/>
    <property type="match status" value="1"/>
</dbReference>
<dbReference type="Proteomes" id="UP000436088">
    <property type="component" value="Unassembled WGS sequence"/>
</dbReference>
<dbReference type="InterPro" id="IPR008395">
    <property type="entry name" value="Agenet-like_dom"/>
</dbReference>
<evidence type="ECO:0000259" key="1">
    <source>
        <dbReference type="Pfam" id="PF05641"/>
    </source>
</evidence>
<organism evidence="2 3">
    <name type="scientific">Hibiscus syriacus</name>
    <name type="common">Rose of Sharon</name>
    <dbReference type="NCBI Taxonomy" id="106335"/>
    <lineage>
        <taxon>Eukaryota</taxon>
        <taxon>Viridiplantae</taxon>
        <taxon>Streptophyta</taxon>
        <taxon>Embryophyta</taxon>
        <taxon>Tracheophyta</taxon>
        <taxon>Spermatophyta</taxon>
        <taxon>Magnoliopsida</taxon>
        <taxon>eudicotyledons</taxon>
        <taxon>Gunneridae</taxon>
        <taxon>Pentapetalae</taxon>
        <taxon>rosids</taxon>
        <taxon>malvids</taxon>
        <taxon>Malvales</taxon>
        <taxon>Malvaceae</taxon>
        <taxon>Malvoideae</taxon>
        <taxon>Hibiscus</taxon>
    </lineage>
</organism>
<dbReference type="EMBL" id="VEPZ02001788">
    <property type="protein sequence ID" value="KAE8654325.1"/>
    <property type="molecule type" value="Genomic_DNA"/>
</dbReference>
<sequence>MKLRLSSLINNTRYKVRYKNLVEEEDQTQPLVEVVRADEVRPVPPSVIVNRASRIFNHLERVDAFDNDGWWVGTFSGKQGLKYWVYFETTGDELAYGASRLRNHIEWYDDHWVSFKQRF</sequence>
<evidence type="ECO:0000313" key="2">
    <source>
        <dbReference type="EMBL" id="KAE8654325.1"/>
    </source>
</evidence>
<evidence type="ECO:0000313" key="3">
    <source>
        <dbReference type="Proteomes" id="UP000436088"/>
    </source>
</evidence>
<dbReference type="CDD" id="cd20406">
    <property type="entry name" value="Tudor_Agenet_AtDUF_rpt2_4"/>
    <property type="match status" value="1"/>
</dbReference>
<proteinExistence type="predicted"/>
<protein>
    <submittedName>
        <fullName evidence="2">Plant Tudor-like protein</fullName>
    </submittedName>
</protein>
<keyword evidence="3" id="KW-1185">Reference proteome</keyword>
<reference evidence="2" key="1">
    <citation type="submission" date="2019-09" db="EMBL/GenBank/DDBJ databases">
        <title>Draft genome information of white flower Hibiscus syriacus.</title>
        <authorList>
            <person name="Kim Y.-M."/>
        </authorList>
    </citation>
    <scope>NUCLEOTIDE SEQUENCE [LARGE SCALE GENOMIC DNA]</scope>
    <source>
        <strain evidence="2">YM2019G1</strain>
    </source>
</reference>
<dbReference type="PANTHER" id="PTHR31917">
    <property type="entry name" value="AGENET DOMAIN-CONTAINING PROTEIN-RELATED"/>
    <property type="match status" value="1"/>
</dbReference>
<comment type="caution">
    <text evidence="2">The sequence shown here is derived from an EMBL/GenBank/DDBJ whole genome shotgun (WGS) entry which is preliminary data.</text>
</comment>
<dbReference type="AlphaFoldDB" id="A0A6A2WDZ7"/>
<gene>
    <name evidence="2" type="ORF">F3Y22_tig00117056pilonHSYRG01412</name>
</gene>
<accession>A0A6A2WDZ7</accession>
<feature type="domain" description="Agenet-like" evidence="1">
    <location>
        <begin position="9"/>
        <end position="45"/>
    </location>
</feature>
<name>A0A6A2WDZ7_HIBSY</name>
<dbReference type="Pfam" id="PF05641">
    <property type="entry name" value="Agenet"/>
    <property type="match status" value="1"/>
</dbReference>